<name>A0ABQ8TCM4_PERAM</name>
<reference evidence="1 2" key="1">
    <citation type="journal article" date="2022" name="Allergy">
        <title>Genome assembly and annotation of Periplaneta americana reveal a comprehensive cockroach allergen profile.</title>
        <authorList>
            <person name="Wang L."/>
            <person name="Xiong Q."/>
            <person name="Saelim N."/>
            <person name="Wang L."/>
            <person name="Nong W."/>
            <person name="Wan A.T."/>
            <person name="Shi M."/>
            <person name="Liu X."/>
            <person name="Cao Q."/>
            <person name="Hui J.H.L."/>
            <person name="Sookrung N."/>
            <person name="Leung T.F."/>
            <person name="Tungtrongchitr A."/>
            <person name="Tsui S.K.W."/>
        </authorList>
    </citation>
    <scope>NUCLEOTIDE SEQUENCE [LARGE SCALE GENOMIC DNA]</scope>
    <source>
        <strain evidence="1">PWHHKU_190912</strain>
    </source>
</reference>
<accession>A0ABQ8TCM4</accession>
<dbReference type="PANTHER" id="PTHR46060:SF1">
    <property type="entry name" value="MARINER MOS1 TRANSPOSASE-LIKE PROTEIN"/>
    <property type="match status" value="1"/>
</dbReference>
<dbReference type="InterPro" id="IPR052709">
    <property type="entry name" value="Transposase-MT_Hybrid"/>
</dbReference>
<organism evidence="1 2">
    <name type="scientific">Periplaneta americana</name>
    <name type="common">American cockroach</name>
    <name type="synonym">Blatta americana</name>
    <dbReference type="NCBI Taxonomy" id="6978"/>
    <lineage>
        <taxon>Eukaryota</taxon>
        <taxon>Metazoa</taxon>
        <taxon>Ecdysozoa</taxon>
        <taxon>Arthropoda</taxon>
        <taxon>Hexapoda</taxon>
        <taxon>Insecta</taxon>
        <taxon>Pterygota</taxon>
        <taxon>Neoptera</taxon>
        <taxon>Polyneoptera</taxon>
        <taxon>Dictyoptera</taxon>
        <taxon>Blattodea</taxon>
        <taxon>Blattoidea</taxon>
        <taxon>Blattidae</taxon>
        <taxon>Blattinae</taxon>
        <taxon>Periplaneta</taxon>
    </lineage>
</organism>
<proteinExistence type="predicted"/>
<evidence type="ECO:0000313" key="1">
    <source>
        <dbReference type="EMBL" id="KAJ4443659.1"/>
    </source>
</evidence>
<sequence>MIEHMYNIEALDCSAVFRWQQRFAKGRDSFEDDEHTGRSKTVQTKCNIAVTMLVHADCSQLVDDLAAAVRICHGMYHKILSDDLNMLRVTLHTVPHVLMQDQCDDHMTICGDLIRTMMRHSQPDHNR</sequence>
<comment type="caution">
    <text evidence="1">The sequence shown here is derived from an EMBL/GenBank/DDBJ whole genome shotgun (WGS) entry which is preliminary data.</text>
</comment>
<gene>
    <name evidence="1" type="ORF">ANN_05334</name>
</gene>
<evidence type="ECO:0000313" key="2">
    <source>
        <dbReference type="Proteomes" id="UP001148838"/>
    </source>
</evidence>
<dbReference type="PANTHER" id="PTHR46060">
    <property type="entry name" value="MARINER MOS1 TRANSPOSASE-LIKE PROTEIN"/>
    <property type="match status" value="1"/>
</dbReference>
<dbReference type="Proteomes" id="UP001148838">
    <property type="component" value="Unassembled WGS sequence"/>
</dbReference>
<protein>
    <submittedName>
        <fullName evidence="1">Uncharacterized protein</fullName>
    </submittedName>
</protein>
<dbReference type="EMBL" id="JAJSOF020000013">
    <property type="protein sequence ID" value="KAJ4443659.1"/>
    <property type="molecule type" value="Genomic_DNA"/>
</dbReference>
<keyword evidence="2" id="KW-1185">Reference proteome</keyword>